<accession>A0A7W8G9M6</accession>
<dbReference type="PROSITE" id="PS51257">
    <property type="entry name" value="PROKAR_LIPOPROTEIN"/>
    <property type="match status" value="1"/>
</dbReference>
<dbReference type="Gene3D" id="3.40.190.10">
    <property type="entry name" value="Periplasmic binding protein-like II"/>
    <property type="match status" value="2"/>
</dbReference>
<name>A0A7W8G9M6_9SPIR</name>
<evidence type="ECO:0000256" key="3">
    <source>
        <dbReference type="ARBA" id="ARBA00022448"/>
    </source>
</evidence>
<evidence type="ECO:0000313" key="6">
    <source>
        <dbReference type="Proteomes" id="UP000518887"/>
    </source>
</evidence>
<reference evidence="5 6" key="1">
    <citation type="submission" date="2020-08" db="EMBL/GenBank/DDBJ databases">
        <title>Genomic Encyclopedia of Type Strains, Phase IV (KMG-IV): sequencing the most valuable type-strain genomes for metagenomic binning, comparative biology and taxonomic classification.</title>
        <authorList>
            <person name="Goeker M."/>
        </authorList>
    </citation>
    <scope>NUCLEOTIDE SEQUENCE [LARGE SCALE GENOMIC DNA]</scope>
    <source>
        <strain evidence="5 6">DSM 103462</strain>
    </source>
</reference>
<evidence type="ECO:0000313" key="5">
    <source>
        <dbReference type="EMBL" id="MBB5226417.1"/>
    </source>
</evidence>
<keyword evidence="4" id="KW-0732">Signal</keyword>
<dbReference type="Pfam" id="PF01547">
    <property type="entry name" value="SBP_bac_1"/>
    <property type="match status" value="1"/>
</dbReference>
<feature type="signal peptide" evidence="4">
    <location>
        <begin position="1"/>
        <end position="18"/>
    </location>
</feature>
<dbReference type="RefSeq" id="WP_184659655.1">
    <property type="nucleotide sequence ID" value="NZ_CP031518.1"/>
</dbReference>
<dbReference type="Proteomes" id="UP000518887">
    <property type="component" value="Unassembled WGS sequence"/>
</dbReference>
<keyword evidence="6" id="KW-1185">Reference proteome</keyword>
<comment type="similarity">
    <text evidence="2">Belongs to the bacterial solute-binding protein 1 family.</text>
</comment>
<dbReference type="EMBL" id="JACHFQ010000005">
    <property type="protein sequence ID" value="MBB5226417.1"/>
    <property type="molecule type" value="Genomic_DNA"/>
</dbReference>
<dbReference type="GO" id="GO:0042597">
    <property type="term" value="C:periplasmic space"/>
    <property type="evidence" value="ECO:0007669"/>
    <property type="project" value="UniProtKB-SubCell"/>
</dbReference>
<keyword evidence="3" id="KW-0813">Transport</keyword>
<dbReference type="InterPro" id="IPR050490">
    <property type="entry name" value="Bact_solute-bd_prot1"/>
</dbReference>
<evidence type="ECO:0000256" key="2">
    <source>
        <dbReference type="ARBA" id="ARBA00008520"/>
    </source>
</evidence>
<evidence type="ECO:0000256" key="1">
    <source>
        <dbReference type="ARBA" id="ARBA00004418"/>
    </source>
</evidence>
<dbReference type="PANTHER" id="PTHR43649">
    <property type="entry name" value="ARABINOSE-BINDING PROTEIN-RELATED"/>
    <property type="match status" value="1"/>
</dbReference>
<dbReference type="AlphaFoldDB" id="A0A7W8G9M6"/>
<comment type="subcellular location">
    <subcellularLocation>
        <location evidence="1">Periplasm</location>
    </subcellularLocation>
</comment>
<dbReference type="InterPro" id="IPR006059">
    <property type="entry name" value="SBP"/>
</dbReference>
<organism evidence="5 6">
    <name type="scientific">Treponema ruminis</name>
    <dbReference type="NCBI Taxonomy" id="744515"/>
    <lineage>
        <taxon>Bacteria</taxon>
        <taxon>Pseudomonadati</taxon>
        <taxon>Spirochaetota</taxon>
        <taxon>Spirochaetia</taxon>
        <taxon>Spirochaetales</taxon>
        <taxon>Treponemataceae</taxon>
        <taxon>Treponema</taxon>
    </lineage>
</organism>
<proteinExistence type="inferred from homology"/>
<sequence>MKKNVNFGRVAKISAACAAIAMLGLTGCNDKKQAAAKPEDNTIRIEGAFRGEEEARFQEIVKIFNEQNPQFHVTYEGSPDFEVQIQVETQANTPPDIAAIPQPGTMKRFADAGWLKPLDPEVVAAIDSNYAAVWKELGSYKGQTYGIFHRVNAKSFVWYNKKEWAKRGYSIPKTWEELRALEDKMVADGVTPWTVGFESAAATGWPGTDWLEDLMLRTAGPDVYDKWVNHEIKFNDPAVEKALEYCGEIFLNDKYVYGGSANIVSMNYGDSIKPLFENPPKAMMNRQGNFITGFMQQEIQDNLEENVGVFALPGVDERWGTPVLGGGDQFVAFTDKPGVKEFMKFLTTWDACAPWARIGGALFPHKNQNFNDYGNSLEREIARVLVNASVFRFDASDLMPTEVGSGSFWTGMVNYVTKAEDAKTCLKVIDETWPQ</sequence>
<feature type="chain" id="PRO_5030904275" evidence="4">
    <location>
        <begin position="19"/>
        <end position="435"/>
    </location>
</feature>
<protein>
    <submittedName>
        <fullName evidence="5">Alpha-glucoside transport system substrate-binding protein</fullName>
    </submittedName>
</protein>
<evidence type="ECO:0000256" key="4">
    <source>
        <dbReference type="SAM" id="SignalP"/>
    </source>
</evidence>
<gene>
    <name evidence="5" type="ORF">HNP76_001790</name>
</gene>
<dbReference type="PANTHER" id="PTHR43649:SF29">
    <property type="entry name" value="OSMOPROTECTIVE COMPOUNDS-BINDING PROTEIN GGTB"/>
    <property type="match status" value="1"/>
</dbReference>
<comment type="caution">
    <text evidence="5">The sequence shown here is derived from an EMBL/GenBank/DDBJ whole genome shotgun (WGS) entry which is preliminary data.</text>
</comment>
<dbReference type="SUPFAM" id="SSF53850">
    <property type="entry name" value="Periplasmic binding protein-like II"/>
    <property type="match status" value="1"/>
</dbReference>